<reference evidence="4 5" key="1">
    <citation type="journal article" date="2017" name="Front. Genet.">
        <title>Draft sequencing of the heterozygous diploid genome of Satsuma (Citrus unshiu Marc.) using a hybrid assembly approach.</title>
        <authorList>
            <person name="Shimizu T."/>
            <person name="Tanizawa Y."/>
            <person name="Mochizuki T."/>
            <person name="Nagasaki H."/>
            <person name="Yoshioka T."/>
            <person name="Toyoda A."/>
            <person name="Fujiyama A."/>
            <person name="Kaminuma E."/>
            <person name="Nakamura Y."/>
        </authorList>
    </citation>
    <scope>NUCLEOTIDE SEQUENCE [LARGE SCALE GENOMIC DNA]</scope>
    <source>
        <strain evidence="5">cv. Miyagawa wase</strain>
    </source>
</reference>
<evidence type="ECO:0000313" key="5">
    <source>
        <dbReference type="Proteomes" id="UP000236630"/>
    </source>
</evidence>
<dbReference type="Gene3D" id="3.40.50.300">
    <property type="entry name" value="P-loop containing nucleotide triphosphate hydrolases"/>
    <property type="match status" value="1"/>
</dbReference>
<dbReference type="InterPro" id="IPR027417">
    <property type="entry name" value="P-loop_NTPase"/>
</dbReference>
<dbReference type="InterPro" id="IPR002182">
    <property type="entry name" value="NB-ARC"/>
</dbReference>
<gene>
    <name evidence="4" type="ORF">CUMW_265110</name>
</gene>
<dbReference type="Gene3D" id="3.80.10.10">
    <property type="entry name" value="Ribonuclease Inhibitor"/>
    <property type="match status" value="2"/>
</dbReference>
<dbReference type="GO" id="GO:0006952">
    <property type="term" value="P:defense response"/>
    <property type="evidence" value="ECO:0007669"/>
    <property type="project" value="InterPro"/>
</dbReference>
<keyword evidence="5" id="KW-1185">Reference proteome</keyword>
<comment type="caution">
    <text evidence="4">The sequence shown here is derived from an EMBL/GenBank/DDBJ whole genome shotgun (WGS) entry which is preliminary data.</text>
</comment>
<dbReference type="Pfam" id="PF07725">
    <property type="entry name" value="LRR_3"/>
    <property type="match status" value="1"/>
</dbReference>
<feature type="non-terminal residue" evidence="4">
    <location>
        <position position="341"/>
    </location>
</feature>
<keyword evidence="2" id="KW-0677">Repeat</keyword>
<dbReference type="Pfam" id="PF00560">
    <property type="entry name" value="LRR_1"/>
    <property type="match status" value="1"/>
</dbReference>
<feature type="domain" description="NB-ARC" evidence="3">
    <location>
        <begin position="6"/>
        <end position="52"/>
    </location>
</feature>
<dbReference type="PANTHER" id="PTHR11017">
    <property type="entry name" value="LEUCINE-RICH REPEAT-CONTAINING PROTEIN"/>
    <property type="match status" value="1"/>
</dbReference>
<dbReference type="Pfam" id="PF00931">
    <property type="entry name" value="NB-ARC"/>
    <property type="match status" value="1"/>
</dbReference>
<feature type="non-terminal residue" evidence="4">
    <location>
        <position position="1"/>
    </location>
</feature>
<evidence type="ECO:0000256" key="2">
    <source>
        <dbReference type="ARBA" id="ARBA00022737"/>
    </source>
</evidence>
<dbReference type="Proteomes" id="UP000236630">
    <property type="component" value="Unassembled WGS sequence"/>
</dbReference>
<sequence>LVGVESIVEEIESLLAVESKDVYCLGIWGIGGIGKTTIARAIFDKISSDFEGSCFLENVIEESQDREDPRFTEVKYLHWHGYPLKSMPSNICVEKLVFLEVPNSSIEQLWDGMKMLIAKTPYPALIPHLNKLVILNLRGSKSLKSFPAEIFNLEFLTPLDLSGCSKLKRLPEISSKLPSSIELLLRLGYLDLSDCKRLKSLPSSLCKLKSLEILDLSGRSNLQRLPECLGQLASLGTLLLEKTNIERIPESIIQISVLTYLHLSYCERLQSLPKLPSPYNDRHVDNDRWFSFSCEFKVKTEDCDPQVTRRFLKRLAYVESDHLLLRCDFFTEEDFNGFLKI</sequence>
<dbReference type="InterPro" id="IPR011713">
    <property type="entry name" value="Leu-rich_rpt_3"/>
</dbReference>
<evidence type="ECO:0000256" key="1">
    <source>
        <dbReference type="ARBA" id="ARBA00022614"/>
    </source>
</evidence>
<protein>
    <recommendedName>
        <fullName evidence="3">NB-ARC domain-containing protein</fullName>
    </recommendedName>
</protein>
<dbReference type="EMBL" id="BDQV01000915">
    <property type="protein sequence ID" value="GAY68559.1"/>
    <property type="molecule type" value="Genomic_DNA"/>
</dbReference>
<dbReference type="AlphaFoldDB" id="A0A2H5QVF6"/>
<dbReference type="PANTHER" id="PTHR11017:SF570">
    <property type="entry name" value="DISEASE RESISTANCE PROTEIN (TIR-NBS CLASS)-RELATED"/>
    <property type="match status" value="1"/>
</dbReference>
<dbReference type="InterPro" id="IPR044974">
    <property type="entry name" value="Disease_R_plants"/>
</dbReference>
<accession>A0A2H5QVF6</accession>
<organism evidence="4 5">
    <name type="scientific">Citrus unshiu</name>
    <name type="common">Satsuma mandarin</name>
    <name type="synonym">Citrus nobilis var. unshiu</name>
    <dbReference type="NCBI Taxonomy" id="55188"/>
    <lineage>
        <taxon>Eukaryota</taxon>
        <taxon>Viridiplantae</taxon>
        <taxon>Streptophyta</taxon>
        <taxon>Embryophyta</taxon>
        <taxon>Tracheophyta</taxon>
        <taxon>Spermatophyta</taxon>
        <taxon>Magnoliopsida</taxon>
        <taxon>eudicotyledons</taxon>
        <taxon>Gunneridae</taxon>
        <taxon>Pentapetalae</taxon>
        <taxon>rosids</taxon>
        <taxon>malvids</taxon>
        <taxon>Sapindales</taxon>
        <taxon>Rutaceae</taxon>
        <taxon>Aurantioideae</taxon>
        <taxon>Citrus</taxon>
    </lineage>
</organism>
<evidence type="ECO:0000259" key="3">
    <source>
        <dbReference type="Pfam" id="PF00931"/>
    </source>
</evidence>
<dbReference type="InterPro" id="IPR001611">
    <property type="entry name" value="Leu-rich_rpt"/>
</dbReference>
<name>A0A2H5QVF6_CITUN</name>
<dbReference type="InterPro" id="IPR032675">
    <property type="entry name" value="LRR_dom_sf"/>
</dbReference>
<dbReference type="SUPFAM" id="SSF52540">
    <property type="entry name" value="P-loop containing nucleoside triphosphate hydrolases"/>
    <property type="match status" value="1"/>
</dbReference>
<evidence type="ECO:0000313" key="4">
    <source>
        <dbReference type="EMBL" id="GAY68559.1"/>
    </source>
</evidence>
<keyword evidence="1" id="KW-0433">Leucine-rich repeat</keyword>
<dbReference type="PRINTS" id="PR00364">
    <property type="entry name" value="DISEASERSIST"/>
</dbReference>
<dbReference type="SUPFAM" id="SSF52058">
    <property type="entry name" value="L domain-like"/>
    <property type="match status" value="1"/>
</dbReference>
<proteinExistence type="predicted"/>